<dbReference type="Proteomes" id="UP001067231">
    <property type="component" value="Unassembled WGS sequence"/>
</dbReference>
<feature type="compositionally biased region" description="Basic and acidic residues" evidence="1">
    <location>
        <begin position="48"/>
        <end position="72"/>
    </location>
</feature>
<gene>
    <name evidence="2" type="ORF">OJ253_100</name>
</gene>
<comment type="caution">
    <text evidence="2">The sequence shown here is derived from an EMBL/GenBank/DDBJ whole genome shotgun (WGS) entry which is preliminary data.</text>
</comment>
<dbReference type="OrthoDB" id="342456at2759"/>
<evidence type="ECO:0000313" key="2">
    <source>
        <dbReference type="EMBL" id="KAJ1613761.1"/>
    </source>
</evidence>
<sequence>MSGLNEGKHIERMLNSSLDDIVRDSRREGWTGRSGPTNGRGRGPRAGRGPESRRTPEYRRVPESRKRGEKRPSNVNSAARSQFKGSPSRQSRGKGRNGEKVRKVGREEVRSIQIVAKLDSIPTPTAQQKAGIRSLEVIPSSISSQNAKRSRVFS</sequence>
<feature type="compositionally biased region" description="Basic and acidic residues" evidence="1">
    <location>
        <begin position="96"/>
        <end position="107"/>
    </location>
</feature>
<feature type="compositionally biased region" description="Basic and acidic residues" evidence="1">
    <location>
        <begin position="20"/>
        <end position="30"/>
    </location>
</feature>
<protein>
    <submittedName>
        <fullName evidence="2">Uncharacterized protein</fullName>
    </submittedName>
</protein>
<dbReference type="AlphaFoldDB" id="A0A9D5HYU7"/>
<name>A0A9D5HYU7_9CRYT</name>
<reference evidence="2" key="1">
    <citation type="submission" date="2022-10" db="EMBL/GenBank/DDBJ databases">
        <title>Adaptive evolution leads to modifications in subtelomeric GC content in a zoonotic Cryptosporidium species.</title>
        <authorList>
            <person name="Li J."/>
            <person name="Feng Y."/>
            <person name="Xiao L."/>
        </authorList>
    </citation>
    <scope>NUCLEOTIDE SEQUENCE</scope>
    <source>
        <strain evidence="2">33844</strain>
    </source>
</reference>
<dbReference type="EMBL" id="JAPCXC010000001">
    <property type="protein sequence ID" value="KAJ1613761.1"/>
    <property type="molecule type" value="Genomic_DNA"/>
</dbReference>
<feature type="compositionally biased region" description="Polar residues" evidence="1">
    <location>
        <begin position="73"/>
        <end position="90"/>
    </location>
</feature>
<evidence type="ECO:0000256" key="1">
    <source>
        <dbReference type="SAM" id="MobiDB-lite"/>
    </source>
</evidence>
<proteinExistence type="predicted"/>
<organism evidence="2">
    <name type="scientific">Cryptosporidium canis</name>
    <dbReference type="NCBI Taxonomy" id="195482"/>
    <lineage>
        <taxon>Eukaryota</taxon>
        <taxon>Sar</taxon>
        <taxon>Alveolata</taxon>
        <taxon>Apicomplexa</taxon>
        <taxon>Conoidasida</taxon>
        <taxon>Coccidia</taxon>
        <taxon>Eucoccidiorida</taxon>
        <taxon>Eimeriorina</taxon>
        <taxon>Cryptosporidiidae</taxon>
        <taxon>Cryptosporidium</taxon>
    </lineage>
</organism>
<feature type="region of interest" description="Disordered" evidence="1">
    <location>
        <begin position="17"/>
        <end position="107"/>
    </location>
</feature>
<accession>A0A9D5HYU7</accession>